<dbReference type="PANTHER" id="PTHR40697">
    <property type="entry name" value="ACETOIN CATABOLISM PROTEIN X"/>
    <property type="match status" value="1"/>
</dbReference>
<reference evidence="1" key="1">
    <citation type="submission" date="2018-05" db="EMBL/GenBank/DDBJ databases">
        <authorList>
            <person name="Lanie J.A."/>
            <person name="Ng W.-L."/>
            <person name="Kazmierczak K.M."/>
            <person name="Andrzejewski T.M."/>
            <person name="Davidsen T.M."/>
            <person name="Wayne K.J."/>
            <person name="Tettelin H."/>
            <person name="Glass J.I."/>
            <person name="Rusch D."/>
            <person name="Podicherti R."/>
            <person name="Tsui H.-C.T."/>
            <person name="Winkler M.E."/>
        </authorList>
    </citation>
    <scope>NUCLEOTIDE SEQUENCE</scope>
</reference>
<dbReference type="InterPro" id="IPR039065">
    <property type="entry name" value="AcoX-like"/>
</dbReference>
<dbReference type="Gene3D" id="3.40.50.10330">
    <property type="entry name" value="Probable inorganic polyphosphate/atp-NAD kinase, domain 1"/>
    <property type="match status" value="1"/>
</dbReference>
<evidence type="ECO:0000313" key="1">
    <source>
        <dbReference type="EMBL" id="SVA09808.1"/>
    </source>
</evidence>
<dbReference type="SUPFAM" id="SSF111331">
    <property type="entry name" value="NAD kinase/diacylglycerol kinase-like"/>
    <property type="match status" value="1"/>
</dbReference>
<evidence type="ECO:0008006" key="2">
    <source>
        <dbReference type="Google" id="ProtNLM"/>
    </source>
</evidence>
<dbReference type="PIRSF" id="PIRSF018567">
    <property type="entry name" value="AcoX"/>
    <property type="match status" value="1"/>
</dbReference>
<dbReference type="GO" id="GO:0003951">
    <property type="term" value="F:NAD+ kinase activity"/>
    <property type="evidence" value="ECO:0007669"/>
    <property type="project" value="InterPro"/>
</dbReference>
<accession>A0A381T2L7</accession>
<dbReference type="PANTHER" id="PTHR40697:SF3">
    <property type="entry name" value="ACETOIN CATABOLISM PROTEIN X"/>
    <property type="match status" value="1"/>
</dbReference>
<sequence>MSTVGIIANPAAGKDIRRLVAHGRVVSNQEKANILRRVFAGVVSTGTDRILIMPDHSGLSRPASADVEGEIAIEFVDMPTADHQGASTNAAKVMVQRGVDCIVTLGGDGTNRVVSKGCLDVPLVPISTGTNNVFPANIEGTLAGIAAGSVATGVLTRDDVCRRSKRIDIYVDSELHDEALVDAAVSTQMFVGARAVWDTSTLHAMFLTRAEPASIGLSSIGSRLTPVSIDDQYGLYIRMDGKPGSNATTVRAPVAPGTVSDVDIMDWRKIMPGEQIEIDLHPGTIALDGEREVELLPNQKVHAQLSTDGPWVVDVPHTMMLLANL</sequence>
<dbReference type="Pfam" id="PF01513">
    <property type="entry name" value="NAD_kinase"/>
    <property type="match status" value="1"/>
</dbReference>
<protein>
    <recommendedName>
        <fullName evidence="2">ATP-NAD kinase</fullName>
    </recommendedName>
</protein>
<gene>
    <name evidence="1" type="ORF">METZ01_LOCUS62662</name>
</gene>
<organism evidence="1">
    <name type="scientific">marine metagenome</name>
    <dbReference type="NCBI Taxonomy" id="408172"/>
    <lineage>
        <taxon>unclassified sequences</taxon>
        <taxon>metagenomes</taxon>
        <taxon>ecological metagenomes</taxon>
    </lineage>
</organism>
<dbReference type="InterPro" id="IPR017438">
    <property type="entry name" value="ATP-NAD_kinase_N"/>
</dbReference>
<dbReference type="InterPro" id="IPR002504">
    <property type="entry name" value="NADK"/>
</dbReference>
<name>A0A381T2L7_9ZZZZ</name>
<dbReference type="EMBL" id="UINC01003854">
    <property type="protein sequence ID" value="SVA09808.1"/>
    <property type="molecule type" value="Genomic_DNA"/>
</dbReference>
<dbReference type="AlphaFoldDB" id="A0A381T2L7"/>
<dbReference type="InterPro" id="IPR011391">
    <property type="entry name" value="AcoX_kinase"/>
</dbReference>
<dbReference type="InterPro" id="IPR016064">
    <property type="entry name" value="NAD/diacylglycerol_kinase_sf"/>
</dbReference>
<dbReference type="GO" id="GO:0006741">
    <property type="term" value="P:NADP+ biosynthetic process"/>
    <property type="evidence" value="ECO:0007669"/>
    <property type="project" value="InterPro"/>
</dbReference>
<proteinExistence type="predicted"/>